<proteinExistence type="predicted"/>
<sequence>MVAIGAWLHSGVTEMNEPQLTVSDRCDQCGAQAFVRVTLESGELYFCAHHGRAASAALNESAVSILDESHRLHATPAGAGVH</sequence>
<gene>
    <name evidence="2" type="ORF">ATL40_1092</name>
</gene>
<dbReference type="Pfam" id="PF24254">
    <property type="entry name" value="DUF7455"/>
    <property type="match status" value="1"/>
</dbReference>
<dbReference type="Proteomes" id="UP000224915">
    <property type="component" value="Unassembled WGS sequence"/>
</dbReference>
<organism evidence="2 3">
    <name type="scientific">Serinibacter salmoneus</name>
    <dbReference type="NCBI Taxonomy" id="556530"/>
    <lineage>
        <taxon>Bacteria</taxon>
        <taxon>Bacillati</taxon>
        <taxon>Actinomycetota</taxon>
        <taxon>Actinomycetes</taxon>
        <taxon>Micrococcales</taxon>
        <taxon>Beutenbergiaceae</taxon>
        <taxon>Serinibacter</taxon>
    </lineage>
</organism>
<evidence type="ECO:0000313" key="3">
    <source>
        <dbReference type="Proteomes" id="UP000224915"/>
    </source>
</evidence>
<protein>
    <recommendedName>
        <fullName evidence="1">DUF7455 domain-containing protein</fullName>
    </recommendedName>
</protein>
<reference evidence="2 3" key="1">
    <citation type="submission" date="2017-10" db="EMBL/GenBank/DDBJ databases">
        <title>Sequencing the genomes of 1000 actinobacteria strains.</title>
        <authorList>
            <person name="Klenk H.-P."/>
        </authorList>
    </citation>
    <scope>NUCLEOTIDE SEQUENCE [LARGE SCALE GENOMIC DNA]</scope>
    <source>
        <strain evidence="2 3">DSM 21801</strain>
    </source>
</reference>
<accession>A0A2A9CYK8</accession>
<comment type="caution">
    <text evidence="2">The sequence shown here is derived from an EMBL/GenBank/DDBJ whole genome shotgun (WGS) entry which is preliminary data.</text>
</comment>
<feature type="domain" description="DUF7455" evidence="1">
    <location>
        <begin position="20"/>
        <end position="72"/>
    </location>
</feature>
<dbReference type="AlphaFoldDB" id="A0A2A9CYK8"/>
<name>A0A2A9CYK8_9MICO</name>
<evidence type="ECO:0000259" key="1">
    <source>
        <dbReference type="Pfam" id="PF24254"/>
    </source>
</evidence>
<keyword evidence="3" id="KW-1185">Reference proteome</keyword>
<evidence type="ECO:0000313" key="2">
    <source>
        <dbReference type="EMBL" id="PFG19528.1"/>
    </source>
</evidence>
<dbReference type="InterPro" id="IPR055878">
    <property type="entry name" value="DUF7455"/>
</dbReference>
<dbReference type="EMBL" id="PDJD01000001">
    <property type="protein sequence ID" value="PFG19528.1"/>
    <property type="molecule type" value="Genomic_DNA"/>
</dbReference>